<dbReference type="WBParaSite" id="PSU_v2.g10917.t1">
    <property type="protein sequence ID" value="PSU_v2.g10917.t1"/>
    <property type="gene ID" value="PSU_v2.g10917"/>
</dbReference>
<evidence type="ECO:0000256" key="5">
    <source>
        <dbReference type="SAM" id="Phobius"/>
    </source>
</evidence>
<feature type="transmembrane region" description="Helical" evidence="5">
    <location>
        <begin position="12"/>
        <end position="36"/>
    </location>
</feature>
<dbReference type="GO" id="GO:0016020">
    <property type="term" value="C:membrane"/>
    <property type="evidence" value="ECO:0007669"/>
    <property type="project" value="UniProtKB-SubCell"/>
</dbReference>
<dbReference type="PANTHER" id="PTHR37446">
    <property type="entry name" value="CLAUDIN-LIKE IN CAENORHABDITIS"/>
    <property type="match status" value="1"/>
</dbReference>
<evidence type="ECO:0000256" key="3">
    <source>
        <dbReference type="ARBA" id="ARBA00022989"/>
    </source>
</evidence>
<dbReference type="Gene3D" id="1.20.140.150">
    <property type="match status" value="1"/>
</dbReference>
<comment type="subcellular location">
    <subcellularLocation>
        <location evidence="1">Membrane</location>
        <topology evidence="1">Multi-pass membrane protein</topology>
    </subcellularLocation>
</comment>
<name>A0A914XZ13_9BILA</name>
<reference evidence="7" key="1">
    <citation type="submission" date="2022-11" db="UniProtKB">
        <authorList>
            <consortium name="WormBaseParasite"/>
        </authorList>
    </citation>
    <scope>IDENTIFICATION</scope>
</reference>
<dbReference type="Pfam" id="PF00822">
    <property type="entry name" value="PMP22_Claudin"/>
    <property type="match status" value="1"/>
</dbReference>
<evidence type="ECO:0000256" key="2">
    <source>
        <dbReference type="ARBA" id="ARBA00022692"/>
    </source>
</evidence>
<evidence type="ECO:0000256" key="1">
    <source>
        <dbReference type="ARBA" id="ARBA00004141"/>
    </source>
</evidence>
<evidence type="ECO:0000313" key="7">
    <source>
        <dbReference type="WBParaSite" id="PSU_v2.g10917.t1"/>
    </source>
</evidence>
<dbReference type="PANTHER" id="PTHR37446:SF1">
    <property type="entry name" value="CLAUDIN"/>
    <property type="match status" value="1"/>
</dbReference>
<feature type="transmembrane region" description="Helical" evidence="5">
    <location>
        <begin position="161"/>
        <end position="183"/>
    </location>
</feature>
<dbReference type="Proteomes" id="UP000887577">
    <property type="component" value="Unplaced"/>
</dbReference>
<proteinExistence type="predicted"/>
<dbReference type="InterPro" id="IPR004031">
    <property type="entry name" value="PMP22/EMP/MP20/Claudin"/>
</dbReference>
<keyword evidence="2 5" id="KW-0812">Transmembrane</keyword>
<evidence type="ECO:0000313" key="6">
    <source>
        <dbReference type="Proteomes" id="UP000887577"/>
    </source>
</evidence>
<keyword evidence="4 5" id="KW-0472">Membrane</keyword>
<keyword evidence="3 5" id="KW-1133">Transmembrane helix</keyword>
<keyword evidence="6" id="KW-1185">Reference proteome</keyword>
<dbReference type="AlphaFoldDB" id="A0A914XZ13"/>
<feature type="transmembrane region" description="Helical" evidence="5">
    <location>
        <begin position="112"/>
        <end position="136"/>
    </location>
</feature>
<protein>
    <submittedName>
        <fullName evidence="7">Uncharacterized protein</fullName>
    </submittedName>
</protein>
<organism evidence="6 7">
    <name type="scientific">Panagrolaimus superbus</name>
    <dbReference type="NCBI Taxonomy" id="310955"/>
    <lineage>
        <taxon>Eukaryota</taxon>
        <taxon>Metazoa</taxon>
        <taxon>Ecdysozoa</taxon>
        <taxon>Nematoda</taxon>
        <taxon>Chromadorea</taxon>
        <taxon>Rhabditida</taxon>
        <taxon>Tylenchina</taxon>
        <taxon>Panagrolaimomorpha</taxon>
        <taxon>Panagrolaimoidea</taxon>
        <taxon>Panagrolaimidae</taxon>
        <taxon>Panagrolaimus</taxon>
    </lineage>
</organism>
<feature type="transmembrane region" description="Helical" evidence="5">
    <location>
        <begin position="83"/>
        <end position="105"/>
    </location>
</feature>
<sequence>MAADKSNTFKLVFIVLLTIGLILTLISLFTSAWRVYENANQMSFGLVTYDCNDDGKFAGANRVEVNDRICNQWWNARRDYERATMAFMFLALIAEIIALIAAFVLYKMRPRLYFIAPILAVIASLLLLLSFVLYWLKSDNNTLPVLPTTVGPLILSYHFGYSFWLALLAFIVTMIAAIVGFMASKQREVDRYRPTAATSGYSPTGVTVTTHTQERNTRFT</sequence>
<accession>A0A914XZ13</accession>
<evidence type="ECO:0000256" key="4">
    <source>
        <dbReference type="ARBA" id="ARBA00023136"/>
    </source>
</evidence>